<feature type="chain" id="PRO_5031035459" evidence="4">
    <location>
        <begin position="40"/>
        <end position="254"/>
    </location>
</feature>
<dbReference type="SUPFAM" id="SSF53955">
    <property type="entry name" value="Lysozyme-like"/>
    <property type="match status" value="1"/>
</dbReference>
<proteinExistence type="inferred from homology"/>
<dbReference type="Proteomes" id="UP000536441">
    <property type="component" value="Unassembled WGS sequence"/>
</dbReference>
<dbReference type="CDD" id="cd00254">
    <property type="entry name" value="LT-like"/>
    <property type="match status" value="1"/>
</dbReference>
<feature type="compositionally biased region" description="Basic and acidic residues" evidence="3">
    <location>
        <begin position="210"/>
        <end position="219"/>
    </location>
</feature>
<comment type="similarity">
    <text evidence="2">Belongs to the virb1 family.</text>
</comment>
<feature type="signal peptide" evidence="4">
    <location>
        <begin position="1"/>
        <end position="39"/>
    </location>
</feature>
<dbReference type="Pfam" id="PF01464">
    <property type="entry name" value="SLT"/>
    <property type="match status" value="1"/>
</dbReference>
<feature type="region of interest" description="Disordered" evidence="3">
    <location>
        <begin position="208"/>
        <end position="254"/>
    </location>
</feature>
<gene>
    <name evidence="6" type="ORF">HP438_19055</name>
</gene>
<dbReference type="RefSeq" id="WP_013041719.1">
    <property type="nucleotide sequence ID" value="NZ_CBCRYR010000006.1"/>
</dbReference>
<evidence type="ECO:0000313" key="7">
    <source>
        <dbReference type="Proteomes" id="UP000536441"/>
    </source>
</evidence>
<dbReference type="GeneID" id="29275735"/>
<evidence type="ECO:0000256" key="4">
    <source>
        <dbReference type="SAM" id="SignalP"/>
    </source>
</evidence>
<evidence type="ECO:0000256" key="1">
    <source>
        <dbReference type="ARBA" id="ARBA00007734"/>
    </source>
</evidence>
<reference evidence="6 7" key="1">
    <citation type="submission" date="2020-05" db="EMBL/GenBank/DDBJ databases">
        <title>Genome Sequencing of Type Strains.</title>
        <authorList>
            <person name="Lemaire J.F."/>
            <person name="Inderbitzin P."/>
            <person name="Gregorio O.A."/>
            <person name="Collins S.B."/>
            <person name="Wespe N."/>
            <person name="Knight-Connoni V."/>
        </authorList>
    </citation>
    <scope>NUCLEOTIDE SEQUENCE [LARGE SCALE GENOMIC DNA]</scope>
    <source>
        <strain evidence="6 7">DSM 100049</strain>
    </source>
</reference>
<organism evidence="6 7">
    <name type="scientific">Sphingomonas zeae</name>
    <dbReference type="NCBI Taxonomy" id="1646122"/>
    <lineage>
        <taxon>Bacteria</taxon>
        <taxon>Pseudomonadati</taxon>
        <taxon>Pseudomonadota</taxon>
        <taxon>Alphaproteobacteria</taxon>
        <taxon>Sphingomonadales</taxon>
        <taxon>Sphingomonadaceae</taxon>
        <taxon>Sphingomonas</taxon>
    </lineage>
</organism>
<dbReference type="InterPro" id="IPR023346">
    <property type="entry name" value="Lysozyme-like_dom_sf"/>
</dbReference>
<keyword evidence="7" id="KW-1185">Reference proteome</keyword>
<comment type="similarity">
    <text evidence="1">Belongs to the transglycosylase Slt family.</text>
</comment>
<dbReference type="InterPro" id="IPR008258">
    <property type="entry name" value="Transglycosylase_SLT_dom_1"/>
</dbReference>
<evidence type="ECO:0000259" key="5">
    <source>
        <dbReference type="Pfam" id="PF01464"/>
    </source>
</evidence>
<evidence type="ECO:0000256" key="2">
    <source>
        <dbReference type="ARBA" id="ARBA00009387"/>
    </source>
</evidence>
<accession>A0A7Y6B801</accession>
<dbReference type="PANTHER" id="PTHR37423:SF2">
    <property type="entry name" value="MEMBRANE-BOUND LYTIC MUREIN TRANSGLYCOSYLASE C"/>
    <property type="match status" value="1"/>
</dbReference>
<keyword evidence="4" id="KW-0732">Signal</keyword>
<dbReference type="PANTHER" id="PTHR37423">
    <property type="entry name" value="SOLUBLE LYTIC MUREIN TRANSGLYCOSYLASE-RELATED"/>
    <property type="match status" value="1"/>
</dbReference>
<feature type="domain" description="Transglycosylase SLT" evidence="5">
    <location>
        <begin position="58"/>
        <end position="159"/>
    </location>
</feature>
<dbReference type="AlphaFoldDB" id="A0A7Y6B801"/>
<comment type="caution">
    <text evidence="6">The sequence shown here is derived from an EMBL/GenBank/DDBJ whole genome shotgun (WGS) entry which is preliminary data.</text>
</comment>
<protein>
    <submittedName>
        <fullName evidence="6">Lytic transglycosylase domain-containing protein</fullName>
    </submittedName>
</protein>
<evidence type="ECO:0000256" key="3">
    <source>
        <dbReference type="SAM" id="MobiDB-lite"/>
    </source>
</evidence>
<dbReference type="EMBL" id="JABMCH010000071">
    <property type="protein sequence ID" value="NUU49074.1"/>
    <property type="molecule type" value="Genomic_DNA"/>
</dbReference>
<sequence length="254" mass="27243">MPSRRYHAVAGRSAAVRLTALLFLPGLPAAALPALPASAQTMPPARIDAADPHAGFVTEAARRFAIPELWIRAVMRVESRGDARAISPKGAIGLMQVMPATWTEMRTRYALGPDPYDPRDNILAGAAYLREMHDRYGSPGFLAAYNAGPGRYEDYRDRGRTLPAETRAYLAMLVPVIDGAGLPSPVIVAVADPLAWTRAPLFIAQAEAPPRAEVRHDDGDPAAASSQRRERDFAPADPQTGGLFVVQTASAGPR</sequence>
<dbReference type="Gene3D" id="1.10.530.10">
    <property type="match status" value="1"/>
</dbReference>
<name>A0A7Y6B801_9SPHN</name>
<evidence type="ECO:0000313" key="6">
    <source>
        <dbReference type="EMBL" id="NUU49074.1"/>
    </source>
</evidence>